<proteinExistence type="predicted"/>
<sequence>MRFRGLPSFENPAWLHFIDFIERRVFSRLWVLQEVVLAKQVLVCQGGLSIDLYLLGQAVLTFNMAGWWSTLDSSRLNAQGLTGLVDTNSTLEESLAELRKTGVGYASLKTMFLERIQRGSGKMNSTMEQLLLNTDTFSSSREFGHDRVYALLGLASDVQAKQGSLPNALVPDYTKTAEQVYQEATEYCLSQGSLAILQAVEGPLLRAKDSPLPSWVPDFSNPGPRIGSTLAPFEFGGMHNERLRPESIKVFGDMLVLHGYRVDKIQEVQKVVPCDLWSPADRLEMAARLVNAPSAPYAADTGSSCFEAFWRTLVLNTHLNETPAPNGLREGFAGYVLQSCLVRMGMMRDADGRPLLPHNDGSVDDPPIGLHRLLSSGLMSLPEGPRQKKLRGAAALFKREHIFATGARLFFVTEGGLFGLGPLGTKPGDDVFVFGARGPPTILRGPQTREASDSSDPYTFVGGCYLHGVDKLGVLAGDPSEVPWTEVRIR</sequence>
<accession>A0A8K0TIP4</accession>
<organism evidence="1 2">
    <name type="scientific">Plectosphaerella cucumerina</name>
    <dbReference type="NCBI Taxonomy" id="40658"/>
    <lineage>
        <taxon>Eukaryota</taxon>
        <taxon>Fungi</taxon>
        <taxon>Dikarya</taxon>
        <taxon>Ascomycota</taxon>
        <taxon>Pezizomycotina</taxon>
        <taxon>Sordariomycetes</taxon>
        <taxon>Hypocreomycetidae</taxon>
        <taxon>Glomerellales</taxon>
        <taxon>Plectosphaerellaceae</taxon>
        <taxon>Plectosphaerella</taxon>
    </lineage>
</organism>
<dbReference type="PANTHER" id="PTHR24148:SF64">
    <property type="entry name" value="HETEROKARYON INCOMPATIBILITY DOMAIN-CONTAINING PROTEIN"/>
    <property type="match status" value="1"/>
</dbReference>
<keyword evidence="2" id="KW-1185">Reference proteome</keyword>
<dbReference type="OrthoDB" id="3553147at2759"/>
<evidence type="ECO:0000313" key="2">
    <source>
        <dbReference type="Proteomes" id="UP000813385"/>
    </source>
</evidence>
<dbReference type="EMBL" id="JAGPXD010000003">
    <property type="protein sequence ID" value="KAH7363235.1"/>
    <property type="molecule type" value="Genomic_DNA"/>
</dbReference>
<evidence type="ECO:0000313" key="1">
    <source>
        <dbReference type="EMBL" id="KAH7363235.1"/>
    </source>
</evidence>
<dbReference type="InterPro" id="IPR052895">
    <property type="entry name" value="HetReg/Transcr_Mod"/>
</dbReference>
<reference evidence="1" key="1">
    <citation type="journal article" date="2021" name="Nat. Commun.">
        <title>Genetic determinants of endophytism in the Arabidopsis root mycobiome.</title>
        <authorList>
            <person name="Mesny F."/>
            <person name="Miyauchi S."/>
            <person name="Thiergart T."/>
            <person name="Pickel B."/>
            <person name="Atanasova L."/>
            <person name="Karlsson M."/>
            <person name="Huettel B."/>
            <person name="Barry K.W."/>
            <person name="Haridas S."/>
            <person name="Chen C."/>
            <person name="Bauer D."/>
            <person name="Andreopoulos W."/>
            <person name="Pangilinan J."/>
            <person name="LaButti K."/>
            <person name="Riley R."/>
            <person name="Lipzen A."/>
            <person name="Clum A."/>
            <person name="Drula E."/>
            <person name="Henrissat B."/>
            <person name="Kohler A."/>
            <person name="Grigoriev I.V."/>
            <person name="Martin F.M."/>
            <person name="Hacquard S."/>
        </authorList>
    </citation>
    <scope>NUCLEOTIDE SEQUENCE</scope>
    <source>
        <strain evidence="1">MPI-CAGE-AT-0016</strain>
    </source>
</reference>
<dbReference type="AlphaFoldDB" id="A0A8K0TIP4"/>
<comment type="caution">
    <text evidence="1">The sequence shown here is derived from an EMBL/GenBank/DDBJ whole genome shotgun (WGS) entry which is preliminary data.</text>
</comment>
<evidence type="ECO:0008006" key="3">
    <source>
        <dbReference type="Google" id="ProtNLM"/>
    </source>
</evidence>
<dbReference type="Proteomes" id="UP000813385">
    <property type="component" value="Unassembled WGS sequence"/>
</dbReference>
<protein>
    <recommendedName>
        <fullName evidence="3">Heterokaryon incompatibility domain-containing protein</fullName>
    </recommendedName>
</protein>
<gene>
    <name evidence="1" type="ORF">B0T11DRAFT_282295</name>
</gene>
<dbReference type="PANTHER" id="PTHR24148">
    <property type="entry name" value="ANKYRIN REPEAT DOMAIN-CONTAINING PROTEIN 39 HOMOLOG-RELATED"/>
    <property type="match status" value="1"/>
</dbReference>
<name>A0A8K0TIP4_9PEZI</name>